<dbReference type="Gene3D" id="2.130.10.10">
    <property type="entry name" value="YVTN repeat-like/Quinoprotein amine dehydrogenase"/>
    <property type="match status" value="2"/>
</dbReference>
<dbReference type="PANTHER" id="PTHR34512">
    <property type="entry name" value="CELL SURFACE PROTEIN"/>
    <property type="match status" value="1"/>
</dbReference>
<protein>
    <recommendedName>
        <fullName evidence="1">Pyrrolo-quinoline quinone repeat domain-containing protein</fullName>
    </recommendedName>
</protein>
<feature type="domain" description="Pyrrolo-quinoline quinone repeat" evidence="1">
    <location>
        <begin position="84"/>
        <end position="223"/>
    </location>
</feature>
<dbReference type="EMBL" id="BOMG01000051">
    <property type="protein sequence ID" value="GID55514.1"/>
    <property type="molecule type" value="Genomic_DNA"/>
</dbReference>
<evidence type="ECO:0000313" key="2">
    <source>
        <dbReference type="EMBL" id="GID55514.1"/>
    </source>
</evidence>
<evidence type="ECO:0000259" key="1">
    <source>
        <dbReference type="Pfam" id="PF13360"/>
    </source>
</evidence>
<dbReference type="InterPro" id="IPR011047">
    <property type="entry name" value="Quinoprotein_ADH-like_sf"/>
</dbReference>
<sequence length="368" mass="38676">MNSFLTAVLIAALGAPAPIPGPEWGQTGYGAGLTFFNPGESRLNGSTVGRVVRRWEVSTHGDPGCEVGREPLVGYGSVFTSDPGGVGAYDPATGARRWHVGLGRRGVSRMALSEGFLVALSYSCEGQRSYLNVYRAADGSPVWEVALGAPSQDMVVDRGVVVVDTRPDYEASTVAHRLGTGARLWKLYGTRGHGLLSAGGRILLRTQREGSRAVDVRTGGILWTTREDLYAVGSDPGGGRFYMGGAGRGLASVDAASGKVVWQSSWPAPSVTSDGKRVYVPRQRTVICLDASNGRRLWGVHLPDGAGQPVRAGELLYSPSGMGAALSIVDAVTGATRGGGQPSHDSYPPTVAGGRLFLTDGNRLRAYF</sequence>
<dbReference type="InterPro" id="IPR018391">
    <property type="entry name" value="PQQ_b-propeller_rpt"/>
</dbReference>
<dbReference type="InterPro" id="IPR002372">
    <property type="entry name" value="PQQ_rpt_dom"/>
</dbReference>
<evidence type="ECO:0000313" key="3">
    <source>
        <dbReference type="Proteomes" id="UP000612282"/>
    </source>
</evidence>
<dbReference type="SUPFAM" id="SSF50998">
    <property type="entry name" value="Quinoprotein alcohol dehydrogenase-like"/>
    <property type="match status" value="1"/>
</dbReference>
<dbReference type="Proteomes" id="UP000612282">
    <property type="component" value="Unassembled WGS sequence"/>
</dbReference>
<proteinExistence type="predicted"/>
<accession>A0ABQ3XAK1</accession>
<dbReference type="Pfam" id="PF13360">
    <property type="entry name" value="PQQ_2"/>
    <property type="match status" value="2"/>
</dbReference>
<dbReference type="SMART" id="SM00564">
    <property type="entry name" value="PQQ"/>
    <property type="match status" value="4"/>
</dbReference>
<dbReference type="RefSeq" id="WP_374711183.1">
    <property type="nucleotide sequence ID" value="NZ_BAAAQE010000026.1"/>
</dbReference>
<reference evidence="2 3" key="1">
    <citation type="submission" date="2021-01" db="EMBL/GenBank/DDBJ databases">
        <title>Whole genome shotgun sequence of Actinoplanes couchii NBRC 106145.</title>
        <authorList>
            <person name="Komaki H."/>
            <person name="Tamura T."/>
        </authorList>
    </citation>
    <scope>NUCLEOTIDE SEQUENCE [LARGE SCALE GENOMIC DNA]</scope>
    <source>
        <strain evidence="2 3">NBRC 106145</strain>
    </source>
</reference>
<comment type="caution">
    <text evidence="2">The sequence shown here is derived from an EMBL/GenBank/DDBJ whole genome shotgun (WGS) entry which is preliminary data.</text>
</comment>
<feature type="domain" description="Pyrrolo-quinoline quinone repeat" evidence="1">
    <location>
        <begin position="250"/>
        <end position="335"/>
    </location>
</feature>
<dbReference type="InterPro" id="IPR015943">
    <property type="entry name" value="WD40/YVTN_repeat-like_dom_sf"/>
</dbReference>
<organism evidence="2 3">
    <name type="scientific">Actinoplanes couchii</name>
    <dbReference type="NCBI Taxonomy" id="403638"/>
    <lineage>
        <taxon>Bacteria</taxon>
        <taxon>Bacillati</taxon>
        <taxon>Actinomycetota</taxon>
        <taxon>Actinomycetes</taxon>
        <taxon>Micromonosporales</taxon>
        <taxon>Micromonosporaceae</taxon>
        <taxon>Actinoplanes</taxon>
    </lineage>
</organism>
<dbReference type="PANTHER" id="PTHR34512:SF30">
    <property type="entry name" value="OUTER MEMBRANE PROTEIN ASSEMBLY FACTOR BAMB"/>
    <property type="match status" value="1"/>
</dbReference>
<gene>
    <name evidence="2" type="ORF">Aco03nite_039180</name>
</gene>
<keyword evidence="3" id="KW-1185">Reference proteome</keyword>
<name>A0ABQ3XAK1_9ACTN</name>